<name>A0A8J3XFB3_9ACTN</name>
<organism evidence="2 3">
    <name type="scientific">Planotetraspora mira</name>
    <dbReference type="NCBI Taxonomy" id="58121"/>
    <lineage>
        <taxon>Bacteria</taxon>
        <taxon>Bacillati</taxon>
        <taxon>Actinomycetota</taxon>
        <taxon>Actinomycetes</taxon>
        <taxon>Streptosporangiales</taxon>
        <taxon>Streptosporangiaceae</taxon>
        <taxon>Planotetraspora</taxon>
    </lineage>
</organism>
<dbReference type="EMBL" id="BOOO01000049">
    <property type="protein sequence ID" value="GII34323.1"/>
    <property type="molecule type" value="Genomic_DNA"/>
</dbReference>
<evidence type="ECO:0000256" key="1">
    <source>
        <dbReference type="SAM" id="Phobius"/>
    </source>
</evidence>
<sequence length="86" mass="9129">MVDDPCDVNYAADVARAAAQPGVLAAGVRGVRRGDVRPCYAYARRRAPWWATLSMTSGAVFVALFALTTLGFSQHPHLVGAAGLLR</sequence>
<accession>A0A8J3XFB3</accession>
<gene>
    <name evidence="2" type="ORF">Pmi06nite_77650</name>
</gene>
<evidence type="ECO:0000313" key="2">
    <source>
        <dbReference type="EMBL" id="GII34323.1"/>
    </source>
</evidence>
<dbReference type="AlphaFoldDB" id="A0A8J3XFB3"/>
<keyword evidence="1" id="KW-0812">Transmembrane</keyword>
<keyword evidence="1" id="KW-0472">Membrane</keyword>
<dbReference type="Proteomes" id="UP000650628">
    <property type="component" value="Unassembled WGS sequence"/>
</dbReference>
<feature type="transmembrane region" description="Helical" evidence="1">
    <location>
        <begin position="47"/>
        <end position="67"/>
    </location>
</feature>
<keyword evidence="3" id="KW-1185">Reference proteome</keyword>
<protein>
    <submittedName>
        <fullName evidence="2">Uncharacterized protein</fullName>
    </submittedName>
</protein>
<proteinExistence type="predicted"/>
<keyword evidence="1" id="KW-1133">Transmembrane helix</keyword>
<evidence type="ECO:0000313" key="3">
    <source>
        <dbReference type="Proteomes" id="UP000650628"/>
    </source>
</evidence>
<reference evidence="2 3" key="1">
    <citation type="submission" date="2021-01" db="EMBL/GenBank/DDBJ databases">
        <title>Whole genome shotgun sequence of Planotetraspora mira NBRC 15435.</title>
        <authorList>
            <person name="Komaki H."/>
            <person name="Tamura T."/>
        </authorList>
    </citation>
    <scope>NUCLEOTIDE SEQUENCE [LARGE SCALE GENOMIC DNA]</scope>
    <source>
        <strain evidence="2 3">NBRC 15435</strain>
    </source>
</reference>
<comment type="caution">
    <text evidence="2">The sequence shown here is derived from an EMBL/GenBank/DDBJ whole genome shotgun (WGS) entry which is preliminary data.</text>
</comment>